<keyword evidence="5 10" id="KW-0863">Zinc-finger</keyword>
<name>A0A6A6Y1J1_9PEZI</name>
<comment type="similarity">
    <text evidence="3 10">Belongs to the ELOF1 family.</text>
</comment>
<dbReference type="GO" id="GO:0008023">
    <property type="term" value="C:transcription elongation factor complex"/>
    <property type="evidence" value="ECO:0007669"/>
    <property type="project" value="TreeGrafter"/>
</dbReference>
<reference evidence="14" key="2">
    <citation type="submission" date="2020-04" db="EMBL/GenBank/DDBJ databases">
        <authorList>
            <consortium name="NCBI Genome Project"/>
        </authorList>
    </citation>
    <scope>NUCLEOTIDE SEQUENCE</scope>
    <source>
        <strain evidence="14">CBS 304.34</strain>
    </source>
</reference>
<dbReference type="PANTHER" id="PTHR20934">
    <property type="entry name" value="TRANSCRIPTION ELONGATION FACTOR 1 HOMOLOG"/>
    <property type="match status" value="1"/>
</dbReference>
<dbReference type="InterPro" id="IPR007808">
    <property type="entry name" value="Elf1"/>
</dbReference>
<proteinExistence type="inferred from homology"/>
<gene>
    <name evidence="12 14" type="ORF">BDZ99DRAFT_512441</name>
</gene>
<evidence type="ECO:0000256" key="10">
    <source>
        <dbReference type="RuleBase" id="RU364033"/>
    </source>
</evidence>
<dbReference type="EMBL" id="MU003722">
    <property type="protein sequence ID" value="KAF2802642.1"/>
    <property type="molecule type" value="Genomic_DNA"/>
</dbReference>
<feature type="compositionally biased region" description="Basic and acidic residues" evidence="11">
    <location>
        <begin position="82"/>
        <end position="94"/>
    </location>
</feature>
<evidence type="ECO:0000256" key="3">
    <source>
        <dbReference type="ARBA" id="ARBA00009730"/>
    </source>
</evidence>
<evidence type="ECO:0000256" key="6">
    <source>
        <dbReference type="ARBA" id="ARBA00022833"/>
    </source>
</evidence>
<dbReference type="OrthoDB" id="445983at2759"/>
<dbReference type="Proteomes" id="UP000504636">
    <property type="component" value="Unplaced"/>
</dbReference>
<dbReference type="InterPro" id="IPR038567">
    <property type="entry name" value="T_Elf1_sf"/>
</dbReference>
<evidence type="ECO:0000256" key="11">
    <source>
        <dbReference type="SAM" id="MobiDB-lite"/>
    </source>
</evidence>
<dbReference type="GO" id="GO:0006368">
    <property type="term" value="P:transcription elongation by RNA polymerase II"/>
    <property type="evidence" value="ECO:0007669"/>
    <property type="project" value="TreeGrafter"/>
</dbReference>
<dbReference type="GO" id="GO:0000993">
    <property type="term" value="F:RNA polymerase II complex binding"/>
    <property type="evidence" value="ECO:0007669"/>
    <property type="project" value="TreeGrafter"/>
</dbReference>
<evidence type="ECO:0000256" key="7">
    <source>
        <dbReference type="ARBA" id="ARBA00023015"/>
    </source>
</evidence>
<dbReference type="AlphaFoldDB" id="A0A6A6Y1J1"/>
<comment type="subcellular location">
    <subcellularLocation>
        <location evidence="2 10">Nucleus</location>
    </subcellularLocation>
</comment>
<dbReference type="RefSeq" id="XP_033569606.1">
    <property type="nucleotide sequence ID" value="XM_033724633.1"/>
</dbReference>
<keyword evidence="13" id="KW-1185">Reference proteome</keyword>
<dbReference type="GeneID" id="54465526"/>
<evidence type="ECO:0000256" key="1">
    <source>
        <dbReference type="ARBA" id="ARBA00003357"/>
    </source>
</evidence>
<evidence type="ECO:0000256" key="2">
    <source>
        <dbReference type="ARBA" id="ARBA00004123"/>
    </source>
</evidence>
<keyword evidence="4 10" id="KW-0479">Metal-binding</keyword>
<dbReference type="Gene3D" id="2.20.25.190">
    <property type="match status" value="1"/>
</dbReference>
<evidence type="ECO:0000256" key="5">
    <source>
        <dbReference type="ARBA" id="ARBA00022771"/>
    </source>
</evidence>
<reference evidence="14" key="3">
    <citation type="submission" date="2025-04" db="UniProtKB">
        <authorList>
            <consortium name="RefSeq"/>
        </authorList>
    </citation>
    <scope>IDENTIFICATION</scope>
    <source>
        <strain evidence="14">CBS 304.34</strain>
    </source>
</reference>
<dbReference type="FunFam" id="2.20.25.190:FF:000001">
    <property type="entry name" value="Transcription elongation factor 1 homolog"/>
    <property type="match status" value="1"/>
</dbReference>
<evidence type="ECO:0000256" key="4">
    <source>
        <dbReference type="ARBA" id="ARBA00022723"/>
    </source>
</evidence>
<accession>A0A6A6Y1J1</accession>
<keyword evidence="9 10" id="KW-0539">Nucleus</keyword>
<evidence type="ECO:0000256" key="9">
    <source>
        <dbReference type="ARBA" id="ARBA00023242"/>
    </source>
</evidence>
<protein>
    <recommendedName>
        <fullName evidence="10">Transcription elongation factor 1 homolog</fullName>
    </recommendedName>
</protein>
<evidence type="ECO:0000256" key="8">
    <source>
        <dbReference type="ARBA" id="ARBA00023163"/>
    </source>
</evidence>
<evidence type="ECO:0000313" key="14">
    <source>
        <dbReference type="RefSeq" id="XP_033569606.1"/>
    </source>
</evidence>
<keyword evidence="8 10" id="KW-0804">Transcription</keyword>
<feature type="compositionally biased region" description="Acidic residues" evidence="11">
    <location>
        <begin position="132"/>
        <end position="144"/>
    </location>
</feature>
<keyword evidence="6 10" id="KW-0862">Zinc</keyword>
<comment type="function">
    <text evidence="1 10">Transcription elongation factor implicated in the maintenance of proper chromatin structure in actively transcribed regions.</text>
</comment>
<reference evidence="12 14" key="1">
    <citation type="journal article" date="2020" name="Stud. Mycol.">
        <title>101 Dothideomycetes genomes: a test case for predicting lifestyles and emergence of pathogens.</title>
        <authorList>
            <person name="Haridas S."/>
            <person name="Albert R."/>
            <person name="Binder M."/>
            <person name="Bloem J."/>
            <person name="Labutti K."/>
            <person name="Salamov A."/>
            <person name="Andreopoulos B."/>
            <person name="Baker S."/>
            <person name="Barry K."/>
            <person name="Bills G."/>
            <person name="Bluhm B."/>
            <person name="Cannon C."/>
            <person name="Castanera R."/>
            <person name="Culley D."/>
            <person name="Daum C."/>
            <person name="Ezra D."/>
            <person name="Gonzalez J."/>
            <person name="Henrissat B."/>
            <person name="Kuo A."/>
            <person name="Liang C."/>
            <person name="Lipzen A."/>
            <person name="Lutzoni F."/>
            <person name="Magnuson J."/>
            <person name="Mondo S."/>
            <person name="Nolan M."/>
            <person name="Ohm R."/>
            <person name="Pangilinan J."/>
            <person name="Park H.-J."/>
            <person name="Ramirez L."/>
            <person name="Alfaro M."/>
            <person name="Sun H."/>
            <person name="Tritt A."/>
            <person name="Yoshinaga Y."/>
            <person name="Zwiers L.-H."/>
            <person name="Turgeon B."/>
            <person name="Goodwin S."/>
            <person name="Spatafora J."/>
            <person name="Crous P."/>
            <person name="Grigoriev I."/>
        </authorList>
    </citation>
    <scope>NUCLEOTIDE SEQUENCE</scope>
    <source>
        <strain evidence="12 14">CBS 304.34</strain>
    </source>
</reference>
<evidence type="ECO:0000313" key="12">
    <source>
        <dbReference type="EMBL" id="KAF2802642.1"/>
    </source>
</evidence>
<dbReference type="GO" id="GO:0008270">
    <property type="term" value="F:zinc ion binding"/>
    <property type="evidence" value="ECO:0007669"/>
    <property type="project" value="UniProtKB-KW"/>
</dbReference>
<sequence length="144" mass="15312">MGKRKKASKPVAAKKKEKLPTTFQCLFCNHENSVSVTLEKKLGIGSLQCKVCGQNFQTNINFMSAGVDVYADWIDACDAVAKESAGDAGPKETYRGSGPARRPSGAATGGDGDDEEDEGGENDKYDGGDGFVVDDEMDAEGDYE</sequence>
<dbReference type="PANTHER" id="PTHR20934:SF0">
    <property type="entry name" value="TRANSCRIPTION ELONGATION FACTOR 1 HOMOLOG"/>
    <property type="match status" value="1"/>
</dbReference>
<organism evidence="12">
    <name type="scientific">Mytilinidion resinicola</name>
    <dbReference type="NCBI Taxonomy" id="574789"/>
    <lineage>
        <taxon>Eukaryota</taxon>
        <taxon>Fungi</taxon>
        <taxon>Dikarya</taxon>
        <taxon>Ascomycota</taxon>
        <taxon>Pezizomycotina</taxon>
        <taxon>Dothideomycetes</taxon>
        <taxon>Pleosporomycetidae</taxon>
        <taxon>Mytilinidiales</taxon>
        <taxon>Mytilinidiaceae</taxon>
        <taxon>Mytilinidion</taxon>
    </lineage>
</organism>
<feature type="region of interest" description="Disordered" evidence="11">
    <location>
        <begin position="82"/>
        <end position="144"/>
    </location>
</feature>
<evidence type="ECO:0000313" key="13">
    <source>
        <dbReference type="Proteomes" id="UP000504636"/>
    </source>
</evidence>
<keyword evidence="7 10" id="KW-0805">Transcription regulation</keyword>
<feature type="compositionally biased region" description="Acidic residues" evidence="11">
    <location>
        <begin position="111"/>
        <end position="120"/>
    </location>
</feature>
<dbReference type="SUPFAM" id="SSF57783">
    <property type="entry name" value="Zinc beta-ribbon"/>
    <property type="match status" value="1"/>
</dbReference>
<dbReference type="Pfam" id="PF05129">
    <property type="entry name" value="Zn_ribbon_Elf1"/>
    <property type="match status" value="1"/>
</dbReference>